<keyword evidence="2" id="KW-1185">Reference proteome</keyword>
<protein>
    <submittedName>
        <fullName evidence="1">Uncharacterized protein</fullName>
    </submittedName>
</protein>
<reference evidence="1" key="1">
    <citation type="submission" date="2021-06" db="EMBL/GenBank/DDBJ databases">
        <title>Parelaphostrongylus tenuis whole genome reference sequence.</title>
        <authorList>
            <person name="Garwood T.J."/>
            <person name="Larsen P.A."/>
            <person name="Fountain-Jones N.M."/>
            <person name="Garbe J.R."/>
            <person name="Macchietto M.G."/>
            <person name="Kania S.A."/>
            <person name="Gerhold R.W."/>
            <person name="Richards J.E."/>
            <person name="Wolf T.M."/>
        </authorList>
    </citation>
    <scope>NUCLEOTIDE SEQUENCE</scope>
    <source>
        <strain evidence="1">MNPRO001-30</strain>
        <tissue evidence="1">Meninges</tissue>
    </source>
</reference>
<evidence type="ECO:0000313" key="2">
    <source>
        <dbReference type="Proteomes" id="UP001196413"/>
    </source>
</evidence>
<organism evidence="1 2">
    <name type="scientific">Parelaphostrongylus tenuis</name>
    <name type="common">Meningeal worm</name>
    <dbReference type="NCBI Taxonomy" id="148309"/>
    <lineage>
        <taxon>Eukaryota</taxon>
        <taxon>Metazoa</taxon>
        <taxon>Ecdysozoa</taxon>
        <taxon>Nematoda</taxon>
        <taxon>Chromadorea</taxon>
        <taxon>Rhabditida</taxon>
        <taxon>Rhabditina</taxon>
        <taxon>Rhabditomorpha</taxon>
        <taxon>Strongyloidea</taxon>
        <taxon>Metastrongylidae</taxon>
        <taxon>Parelaphostrongylus</taxon>
    </lineage>
</organism>
<name>A0AAD5MT72_PARTN</name>
<dbReference type="Proteomes" id="UP001196413">
    <property type="component" value="Unassembled WGS sequence"/>
</dbReference>
<comment type="caution">
    <text evidence="1">The sequence shown here is derived from an EMBL/GenBank/DDBJ whole genome shotgun (WGS) entry which is preliminary data.</text>
</comment>
<evidence type="ECO:0000313" key="1">
    <source>
        <dbReference type="EMBL" id="KAJ1350054.1"/>
    </source>
</evidence>
<gene>
    <name evidence="1" type="ORF">KIN20_005761</name>
</gene>
<sequence>MSLAPEPGTKYKNCLTEQFCGAKLIRKSSQMQPNLGIWDGLRTLASGSSATYTSRRLCSIRSLEQWLDKKKRFETSIICVEN</sequence>
<accession>A0AAD5MT72</accession>
<proteinExistence type="predicted"/>
<dbReference type="EMBL" id="JAHQIW010000791">
    <property type="protein sequence ID" value="KAJ1350054.1"/>
    <property type="molecule type" value="Genomic_DNA"/>
</dbReference>
<dbReference type="AlphaFoldDB" id="A0AAD5MT72"/>